<reference evidence="6" key="1">
    <citation type="submission" date="2021-07" db="EMBL/GenBank/DDBJ databases">
        <authorList>
            <person name="Durling M."/>
        </authorList>
    </citation>
    <scope>NUCLEOTIDE SEQUENCE</scope>
</reference>
<dbReference type="Proteomes" id="UP000696280">
    <property type="component" value="Unassembled WGS sequence"/>
</dbReference>
<evidence type="ECO:0000313" key="7">
    <source>
        <dbReference type="Proteomes" id="UP000696280"/>
    </source>
</evidence>
<evidence type="ECO:0000256" key="2">
    <source>
        <dbReference type="ARBA" id="ARBA00022771"/>
    </source>
</evidence>
<evidence type="ECO:0000313" key="6">
    <source>
        <dbReference type="EMBL" id="CAG8960589.1"/>
    </source>
</evidence>
<keyword evidence="1" id="KW-0479">Metal-binding</keyword>
<proteinExistence type="predicted"/>
<feature type="domain" description="MYND-type" evidence="5">
    <location>
        <begin position="9"/>
        <end position="56"/>
    </location>
</feature>
<dbReference type="PROSITE" id="PS50865">
    <property type="entry name" value="ZF_MYND_2"/>
    <property type="match status" value="1"/>
</dbReference>
<dbReference type="GO" id="GO:0008270">
    <property type="term" value="F:zinc ion binding"/>
    <property type="evidence" value="ECO:0007669"/>
    <property type="project" value="UniProtKB-KW"/>
</dbReference>
<keyword evidence="7" id="KW-1185">Reference proteome</keyword>
<gene>
    <name evidence="6" type="ORF">HYFRA_00013412</name>
</gene>
<organism evidence="6 7">
    <name type="scientific">Hymenoscyphus fraxineus</name>
    <dbReference type="NCBI Taxonomy" id="746836"/>
    <lineage>
        <taxon>Eukaryota</taxon>
        <taxon>Fungi</taxon>
        <taxon>Dikarya</taxon>
        <taxon>Ascomycota</taxon>
        <taxon>Pezizomycotina</taxon>
        <taxon>Leotiomycetes</taxon>
        <taxon>Helotiales</taxon>
        <taxon>Helotiaceae</taxon>
        <taxon>Hymenoscyphus</taxon>
    </lineage>
</organism>
<name>A0A9N9PNA5_9HELO</name>
<dbReference type="SUPFAM" id="SSF144232">
    <property type="entry name" value="HIT/MYND zinc finger-like"/>
    <property type="match status" value="1"/>
</dbReference>
<accession>A0A9N9PNA5</accession>
<dbReference type="Gene3D" id="6.10.140.2220">
    <property type="match status" value="1"/>
</dbReference>
<keyword evidence="2 4" id="KW-0863">Zinc-finger</keyword>
<evidence type="ECO:0000256" key="1">
    <source>
        <dbReference type="ARBA" id="ARBA00022723"/>
    </source>
</evidence>
<evidence type="ECO:0000256" key="4">
    <source>
        <dbReference type="PROSITE-ProRule" id="PRU00134"/>
    </source>
</evidence>
<dbReference type="AlphaFoldDB" id="A0A9N9PNA5"/>
<evidence type="ECO:0000256" key="3">
    <source>
        <dbReference type="ARBA" id="ARBA00022833"/>
    </source>
</evidence>
<dbReference type="EMBL" id="CAJVRL010000100">
    <property type="protein sequence ID" value="CAG8960589.1"/>
    <property type="molecule type" value="Genomic_DNA"/>
</dbReference>
<evidence type="ECO:0000259" key="5">
    <source>
        <dbReference type="PROSITE" id="PS50865"/>
    </source>
</evidence>
<keyword evidence="3" id="KW-0862">Zinc</keyword>
<sequence length="315" mass="35138">MAPPYLGNCKNCGRDATMKCAGCTEAPAYSPGDSIDSIYCSRECQKSDWLPHKAHCHALGKRKKLLRTAQLLKAALLTYREVGYDIDLTKIELKNGVLCLHQKLRASTVRAKRALFPNHLTTNPEHKEAALAKNSCTTATALLSSLTRKLLEGVTSTIEVLDLQIGKPLIPTRLVPGDGPDCTICPHTILKVRPRGSSETWIIDTAGCQYGFRDVLLPYEKYLTERSCKISGKGPEPYDWTETKDLDFFDTIPFMNTTHAQKVDRGLEREARLHFAIFVKTHVTKDILNGSAAEFERKLEGFVRGLEVHMKSFSS</sequence>
<dbReference type="Pfam" id="PF01753">
    <property type="entry name" value="zf-MYND"/>
    <property type="match status" value="1"/>
</dbReference>
<dbReference type="OrthoDB" id="432970at2759"/>
<dbReference type="InterPro" id="IPR002893">
    <property type="entry name" value="Znf_MYND"/>
</dbReference>
<protein>
    <recommendedName>
        <fullName evidence="5">MYND-type domain-containing protein</fullName>
    </recommendedName>
</protein>
<comment type="caution">
    <text evidence="6">The sequence shown here is derived from an EMBL/GenBank/DDBJ whole genome shotgun (WGS) entry which is preliminary data.</text>
</comment>